<name>A0A0A8K2G5_9HYPH</name>
<dbReference type="OrthoDB" id="8421723at2"/>
<dbReference type="Proteomes" id="UP000031643">
    <property type="component" value="Chromosome"/>
</dbReference>
<dbReference type="RefSeq" id="WP_045366160.1">
    <property type="nucleotide sequence ID" value="NZ_AP014648.1"/>
</dbReference>
<organism evidence="1 2">
    <name type="scientific">Methyloceanibacter caenitepidi</name>
    <dbReference type="NCBI Taxonomy" id="1384459"/>
    <lineage>
        <taxon>Bacteria</taxon>
        <taxon>Pseudomonadati</taxon>
        <taxon>Pseudomonadota</taxon>
        <taxon>Alphaproteobacteria</taxon>
        <taxon>Hyphomicrobiales</taxon>
        <taxon>Hyphomicrobiaceae</taxon>
        <taxon>Methyloceanibacter</taxon>
    </lineage>
</organism>
<evidence type="ECO:0000313" key="2">
    <source>
        <dbReference type="Proteomes" id="UP000031643"/>
    </source>
</evidence>
<dbReference type="KEGG" id="mcg:GL4_1495"/>
<gene>
    <name evidence="1" type="ORF">GL4_1495</name>
</gene>
<dbReference type="EMBL" id="AP014648">
    <property type="protein sequence ID" value="BAQ16951.1"/>
    <property type="molecule type" value="Genomic_DNA"/>
</dbReference>
<accession>A0A0A8K2G5</accession>
<proteinExistence type="predicted"/>
<sequence length="85" mass="9546">MIRTFRDVIGFWKTPDDLAEHMQRLGYDVGIYKARQWKTRDKIPSGYWSGLIEAAAELGKEVTTDMLAAIDAKRSSDDHQGSSAA</sequence>
<dbReference type="AlphaFoldDB" id="A0A0A8K2G5"/>
<keyword evidence="2" id="KW-1185">Reference proteome</keyword>
<dbReference type="HOGENOM" id="CLU_2508867_0_0_5"/>
<reference evidence="1 2" key="1">
    <citation type="submission" date="2014-09" db="EMBL/GenBank/DDBJ databases">
        <title>Genome sequencing of Methyloceanibacter caenitepidi Gela4.</title>
        <authorList>
            <person name="Takeuchi M."/>
            <person name="Susumu S."/>
            <person name="Kamagata Y."/>
            <person name="Oshima K."/>
            <person name="Hattori M."/>
            <person name="Iwasaki W."/>
        </authorList>
    </citation>
    <scope>NUCLEOTIDE SEQUENCE [LARGE SCALE GENOMIC DNA]</scope>
    <source>
        <strain evidence="1 2">Gela4</strain>
    </source>
</reference>
<evidence type="ECO:0000313" key="1">
    <source>
        <dbReference type="EMBL" id="BAQ16951.1"/>
    </source>
</evidence>
<protein>
    <submittedName>
        <fullName evidence="1">Uncharacterized protein</fullName>
    </submittedName>
</protein>